<reference evidence="12" key="2">
    <citation type="submission" date="2022-01" db="EMBL/GenBank/DDBJ databases">
        <authorList>
            <person name="Yamashiro T."/>
            <person name="Shiraishi A."/>
            <person name="Satake H."/>
            <person name="Nakayama K."/>
        </authorList>
    </citation>
    <scope>NUCLEOTIDE SEQUENCE</scope>
</reference>
<evidence type="ECO:0000256" key="1">
    <source>
        <dbReference type="ARBA" id="ARBA00022722"/>
    </source>
</evidence>
<keyword evidence="6" id="KW-0229">DNA integration</keyword>
<dbReference type="EMBL" id="BQNB010021103">
    <property type="protein sequence ID" value="GJU02910.1"/>
    <property type="molecule type" value="Genomic_DNA"/>
</dbReference>
<keyword evidence="7" id="KW-0695">RNA-directed DNA polymerase</keyword>
<dbReference type="Proteomes" id="UP001151760">
    <property type="component" value="Unassembled WGS sequence"/>
</dbReference>
<dbReference type="InterPro" id="IPR001584">
    <property type="entry name" value="Integrase_cat-core"/>
</dbReference>
<keyword evidence="10" id="KW-0175">Coiled coil</keyword>
<proteinExistence type="predicted"/>
<dbReference type="InterPro" id="IPR012337">
    <property type="entry name" value="RNaseH-like_sf"/>
</dbReference>
<dbReference type="PANTHER" id="PTHR42648:SF11">
    <property type="entry name" value="TRANSPOSON TY4-P GAG-POL POLYPROTEIN"/>
    <property type="match status" value="1"/>
</dbReference>
<evidence type="ECO:0000256" key="4">
    <source>
        <dbReference type="ARBA" id="ARBA00022801"/>
    </source>
</evidence>
<dbReference type="SUPFAM" id="SSF53098">
    <property type="entry name" value="Ribonuclease H-like"/>
    <property type="match status" value="1"/>
</dbReference>
<dbReference type="Gene3D" id="3.30.420.10">
    <property type="entry name" value="Ribonuclease H-like superfamily/Ribonuclease H"/>
    <property type="match status" value="1"/>
</dbReference>
<keyword evidence="8" id="KW-0808">Transferase</keyword>
<evidence type="ECO:0000256" key="2">
    <source>
        <dbReference type="ARBA" id="ARBA00022723"/>
    </source>
</evidence>
<evidence type="ECO:0000256" key="7">
    <source>
        <dbReference type="ARBA" id="ARBA00022918"/>
    </source>
</evidence>
<organism evidence="12 13">
    <name type="scientific">Tanacetum coccineum</name>
    <dbReference type="NCBI Taxonomy" id="301880"/>
    <lineage>
        <taxon>Eukaryota</taxon>
        <taxon>Viridiplantae</taxon>
        <taxon>Streptophyta</taxon>
        <taxon>Embryophyta</taxon>
        <taxon>Tracheophyta</taxon>
        <taxon>Spermatophyta</taxon>
        <taxon>Magnoliopsida</taxon>
        <taxon>eudicotyledons</taxon>
        <taxon>Gunneridae</taxon>
        <taxon>Pentapetalae</taxon>
        <taxon>asterids</taxon>
        <taxon>campanulids</taxon>
        <taxon>Asterales</taxon>
        <taxon>Asteraceae</taxon>
        <taxon>Asteroideae</taxon>
        <taxon>Anthemideae</taxon>
        <taxon>Anthemidinae</taxon>
        <taxon>Tanacetum</taxon>
    </lineage>
</organism>
<evidence type="ECO:0000256" key="8">
    <source>
        <dbReference type="ARBA" id="ARBA00022932"/>
    </source>
</evidence>
<evidence type="ECO:0000256" key="5">
    <source>
        <dbReference type="ARBA" id="ARBA00022842"/>
    </source>
</evidence>
<keyword evidence="8" id="KW-0548">Nucleotidyltransferase</keyword>
<dbReference type="PANTHER" id="PTHR42648">
    <property type="entry name" value="TRANSPOSASE, PUTATIVE-RELATED"/>
    <property type="match status" value="1"/>
</dbReference>
<evidence type="ECO:0000256" key="9">
    <source>
        <dbReference type="ARBA" id="ARBA00023172"/>
    </source>
</evidence>
<dbReference type="InterPro" id="IPR036397">
    <property type="entry name" value="RNaseH_sf"/>
</dbReference>
<keyword evidence="13" id="KW-1185">Reference proteome</keyword>
<feature type="coiled-coil region" evidence="10">
    <location>
        <begin position="133"/>
        <end position="160"/>
    </location>
</feature>
<reference evidence="12" key="1">
    <citation type="journal article" date="2022" name="Int. J. Mol. Sci.">
        <title>Draft Genome of Tanacetum Coccineum: Genomic Comparison of Closely Related Tanacetum-Family Plants.</title>
        <authorList>
            <person name="Yamashiro T."/>
            <person name="Shiraishi A."/>
            <person name="Nakayama K."/>
            <person name="Satake H."/>
        </authorList>
    </citation>
    <scope>NUCLEOTIDE SEQUENCE</scope>
</reference>
<evidence type="ECO:0000256" key="6">
    <source>
        <dbReference type="ARBA" id="ARBA00022908"/>
    </source>
</evidence>
<keyword evidence="2" id="KW-0479">Metal-binding</keyword>
<gene>
    <name evidence="12" type="ORF">Tco_1113248</name>
</gene>
<feature type="domain" description="Integrase catalytic" evidence="11">
    <location>
        <begin position="314"/>
        <end position="409"/>
    </location>
</feature>
<keyword evidence="4" id="KW-0378">Hydrolase</keyword>
<protein>
    <submittedName>
        <fullName evidence="12">Retrovirus-related pol polyprotein from transposon TNT 1-94</fullName>
    </submittedName>
</protein>
<keyword evidence="1" id="KW-0540">Nuclease</keyword>
<evidence type="ECO:0000313" key="12">
    <source>
        <dbReference type="EMBL" id="GJU02910.1"/>
    </source>
</evidence>
<keyword evidence="5" id="KW-0460">Magnesium</keyword>
<sequence length="409" mass="47538">MISYEQYLKETKTTVVQDTSSSAQQDAMIMSVIEEMTNQVAKFNEVDKQNKIINESSTAELERYKKQINFFEERQKFDLNDREEYIESQLRQVIIDKNAKVSDSENQIHSLKLQLNATVESHKTLSTTVEVLKMESKAKEDKYLEEIIELEKKKKALDNVVCKMAQRKVSALYWARKIVKQHNELSVIDTEETLELAKESRLKMHAKQNDPTAKEKKQCKESFQNNQPCNNQNTPEFHAFFEINELKAQLKAKDNSISKLKDHIATLKGKSVSEGDKSEKISKENADTLREIVEQAREIRPLDSDLDFAKSKKHTHKPKSNDSIQEKIYLLHMYMCGPMRIESINGKKYILVIVDDYSRFTWVKFLRSKGETPEIVIKLLKKIQLHLNATVCNIRIDNETEFLNQTLKA</sequence>
<dbReference type="InterPro" id="IPR039537">
    <property type="entry name" value="Retrotran_Ty1/copia-like"/>
</dbReference>
<accession>A0ABQ5IRR8</accession>
<keyword evidence="3" id="KW-0255">Endonuclease</keyword>
<keyword evidence="9" id="KW-0233">DNA recombination</keyword>
<evidence type="ECO:0000259" key="11">
    <source>
        <dbReference type="PROSITE" id="PS50994"/>
    </source>
</evidence>
<keyword evidence="8" id="KW-0239">DNA-directed DNA polymerase</keyword>
<name>A0ABQ5IRR8_9ASTR</name>
<evidence type="ECO:0000313" key="13">
    <source>
        <dbReference type="Proteomes" id="UP001151760"/>
    </source>
</evidence>
<comment type="caution">
    <text evidence="12">The sequence shown here is derived from an EMBL/GenBank/DDBJ whole genome shotgun (WGS) entry which is preliminary data.</text>
</comment>
<dbReference type="PROSITE" id="PS50994">
    <property type="entry name" value="INTEGRASE"/>
    <property type="match status" value="1"/>
</dbReference>
<evidence type="ECO:0000256" key="10">
    <source>
        <dbReference type="SAM" id="Coils"/>
    </source>
</evidence>
<evidence type="ECO:0000256" key="3">
    <source>
        <dbReference type="ARBA" id="ARBA00022759"/>
    </source>
</evidence>